<dbReference type="Pfam" id="PF13419">
    <property type="entry name" value="HAD_2"/>
    <property type="match status" value="1"/>
</dbReference>
<dbReference type="SUPFAM" id="SSF56784">
    <property type="entry name" value="HAD-like"/>
    <property type="match status" value="1"/>
</dbReference>
<dbReference type="SFLD" id="SFLDG01129">
    <property type="entry name" value="C1.5:_HAD__Beta-PGM__Phosphata"/>
    <property type="match status" value="1"/>
</dbReference>
<dbReference type="Gene3D" id="1.10.150.240">
    <property type="entry name" value="Putative phosphatase, domain 2"/>
    <property type="match status" value="1"/>
</dbReference>
<dbReference type="InterPro" id="IPR036412">
    <property type="entry name" value="HAD-like_sf"/>
</dbReference>
<dbReference type="EMBL" id="UINC01147818">
    <property type="protein sequence ID" value="SVD39358.1"/>
    <property type="molecule type" value="Genomic_DNA"/>
</dbReference>
<gene>
    <name evidence="1" type="ORF">METZ01_LOCUS392212</name>
</gene>
<reference evidence="1" key="1">
    <citation type="submission" date="2018-05" db="EMBL/GenBank/DDBJ databases">
        <authorList>
            <person name="Lanie J.A."/>
            <person name="Ng W.-L."/>
            <person name="Kazmierczak K.M."/>
            <person name="Andrzejewski T.M."/>
            <person name="Davidsen T.M."/>
            <person name="Wayne K.J."/>
            <person name="Tettelin H."/>
            <person name="Glass J.I."/>
            <person name="Rusch D."/>
            <person name="Podicherti R."/>
            <person name="Tsui H.-C.T."/>
            <person name="Winkler M.E."/>
        </authorList>
    </citation>
    <scope>NUCLEOTIDE SEQUENCE</scope>
</reference>
<dbReference type="InterPro" id="IPR041492">
    <property type="entry name" value="HAD_2"/>
</dbReference>
<dbReference type="SFLD" id="SFLDS00003">
    <property type="entry name" value="Haloacid_Dehalogenase"/>
    <property type="match status" value="1"/>
</dbReference>
<dbReference type="InterPro" id="IPR050155">
    <property type="entry name" value="HAD-like_hydrolase_sf"/>
</dbReference>
<dbReference type="AlphaFoldDB" id="A0A382V0B6"/>
<dbReference type="Gene3D" id="3.40.50.1000">
    <property type="entry name" value="HAD superfamily/HAD-like"/>
    <property type="match status" value="1"/>
</dbReference>
<name>A0A382V0B6_9ZZZZ</name>
<evidence type="ECO:0000313" key="1">
    <source>
        <dbReference type="EMBL" id="SVD39358.1"/>
    </source>
</evidence>
<dbReference type="PANTHER" id="PTHR43434:SF1">
    <property type="entry name" value="PHOSPHOGLYCOLATE PHOSPHATASE"/>
    <property type="match status" value="1"/>
</dbReference>
<dbReference type="GO" id="GO:0005829">
    <property type="term" value="C:cytosol"/>
    <property type="evidence" value="ECO:0007669"/>
    <property type="project" value="TreeGrafter"/>
</dbReference>
<proteinExistence type="predicted"/>
<dbReference type="InterPro" id="IPR023214">
    <property type="entry name" value="HAD_sf"/>
</dbReference>
<evidence type="ECO:0008006" key="2">
    <source>
        <dbReference type="Google" id="ProtNLM"/>
    </source>
</evidence>
<protein>
    <recommendedName>
        <fullName evidence="2">Phosphatase</fullName>
    </recommendedName>
</protein>
<dbReference type="GO" id="GO:0006281">
    <property type="term" value="P:DNA repair"/>
    <property type="evidence" value="ECO:0007669"/>
    <property type="project" value="TreeGrafter"/>
</dbReference>
<dbReference type="InterPro" id="IPR023198">
    <property type="entry name" value="PGP-like_dom2"/>
</dbReference>
<organism evidence="1">
    <name type="scientific">marine metagenome</name>
    <dbReference type="NCBI Taxonomy" id="408172"/>
    <lineage>
        <taxon>unclassified sequences</taxon>
        <taxon>metagenomes</taxon>
        <taxon>ecological metagenomes</taxon>
    </lineage>
</organism>
<sequence length="215" mass="25064">MKYKHIIWDWNGTLLNDRLFCIEIMNKVLSKRGMDKMTETWFLENFCFPVKEYYKKLGFDLEKEPFEISGDEFIHEYMERIQEPDLHSDAIDAMKYMDRMGITQSLLSASSQAMLDATIKFHQIEHFFIKVMGQDNHYAYGKEEMGKRWVNELNHGPHEILFVGDTLHDKEVADLIGADCALISHGHVSQTRLENTGAPVFGDLIEVLSWLKKIV</sequence>
<dbReference type="GO" id="GO:0008967">
    <property type="term" value="F:phosphoglycolate phosphatase activity"/>
    <property type="evidence" value="ECO:0007669"/>
    <property type="project" value="TreeGrafter"/>
</dbReference>
<accession>A0A382V0B6</accession>
<dbReference type="PANTHER" id="PTHR43434">
    <property type="entry name" value="PHOSPHOGLYCOLATE PHOSPHATASE"/>
    <property type="match status" value="1"/>
</dbReference>